<accession>I4C0H5</accession>
<gene>
    <name evidence="2" type="ordered locus">Desti_0327</name>
</gene>
<evidence type="ECO:0000313" key="2">
    <source>
        <dbReference type="EMBL" id="AFM23066.1"/>
    </source>
</evidence>
<dbReference type="AlphaFoldDB" id="I4C0H5"/>
<evidence type="ECO:0000313" key="3">
    <source>
        <dbReference type="Proteomes" id="UP000006055"/>
    </source>
</evidence>
<sequence length="133" mass="15006">MRTLRPFFIAVIIALVHITPLAAQDAASSKFGQLPLEVCRAITVYVADIETAKAESAKTKRTQQYDQARAKLETILKQYGKAAVLPEALKYADYTEETVTRNSSDPKFEDFTEKRIKTRGLLLDMCSQYTLTR</sequence>
<dbReference type="Proteomes" id="UP000006055">
    <property type="component" value="Chromosome"/>
</dbReference>
<reference evidence="3" key="1">
    <citation type="submission" date="2012-06" db="EMBL/GenBank/DDBJ databases">
        <title>Complete sequence of chromosome of Desulfomonile tiedjei DSM 6799.</title>
        <authorList>
            <person name="Lucas S."/>
            <person name="Copeland A."/>
            <person name="Lapidus A."/>
            <person name="Glavina del Rio T."/>
            <person name="Dalin E."/>
            <person name="Tice H."/>
            <person name="Bruce D."/>
            <person name="Goodwin L."/>
            <person name="Pitluck S."/>
            <person name="Peters L."/>
            <person name="Ovchinnikova G."/>
            <person name="Zeytun A."/>
            <person name="Lu M."/>
            <person name="Kyrpides N."/>
            <person name="Mavromatis K."/>
            <person name="Ivanova N."/>
            <person name="Brettin T."/>
            <person name="Detter J.C."/>
            <person name="Han C."/>
            <person name="Larimer F."/>
            <person name="Land M."/>
            <person name="Hauser L."/>
            <person name="Markowitz V."/>
            <person name="Cheng J.-F."/>
            <person name="Hugenholtz P."/>
            <person name="Woyke T."/>
            <person name="Wu D."/>
            <person name="Spring S."/>
            <person name="Schroeder M."/>
            <person name="Brambilla E."/>
            <person name="Klenk H.-P."/>
            <person name="Eisen J.A."/>
        </authorList>
    </citation>
    <scope>NUCLEOTIDE SEQUENCE [LARGE SCALE GENOMIC DNA]</scope>
    <source>
        <strain evidence="3">ATCC 49306 / DSM 6799 / DCB-1</strain>
    </source>
</reference>
<feature type="signal peptide" evidence="1">
    <location>
        <begin position="1"/>
        <end position="23"/>
    </location>
</feature>
<proteinExistence type="predicted"/>
<keyword evidence="3" id="KW-1185">Reference proteome</keyword>
<dbReference type="KEGG" id="dti:Desti_0327"/>
<organism evidence="2 3">
    <name type="scientific">Desulfomonile tiedjei (strain ATCC 49306 / DSM 6799 / DCB-1)</name>
    <dbReference type="NCBI Taxonomy" id="706587"/>
    <lineage>
        <taxon>Bacteria</taxon>
        <taxon>Pseudomonadati</taxon>
        <taxon>Thermodesulfobacteriota</taxon>
        <taxon>Desulfomonilia</taxon>
        <taxon>Desulfomonilales</taxon>
        <taxon>Desulfomonilaceae</taxon>
        <taxon>Desulfomonile</taxon>
    </lineage>
</organism>
<evidence type="ECO:0000256" key="1">
    <source>
        <dbReference type="SAM" id="SignalP"/>
    </source>
</evidence>
<protein>
    <submittedName>
        <fullName evidence="2">Uncharacterized protein</fullName>
    </submittedName>
</protein>
<dbReference type="RefSeq" id="WP_014808225.1">
    <property type="nucleotide sequence ID" value="NC_018025.1"/>
</dbReference>
<feature type="chain" id="PRO_5003686851" evidence="1">
    <location>
        <begin position="24"/>
        <end position="133"/>
    </location>
</feature>
<dbReference type="EMBL" id="CP003360">
    <property type="protein sequence ID" value="AFM23066.1"/>
    <property type="molecule type" value="Genomic_DNA"/>
</dbReference>
<dbReference type="STRING" id="706587.Desti_0327"/>
<keyword evidence="1" id="KW-0732">Signal</keyword>
<dbReference type="HOGENOM" id="CLU_1903334_0_0_7"/>
<name>I4C0H5_DESTA</name>